<feature type="domain" description="wHTH-Hsp90 Na associated" evidence="3">
    <location>
        <begin position="1423"/>
        <end position="1462"/>
    </location>
</feature>
<proteinExistence type="predicted"/>
<sequence length="1555" mass="173284">MAVSLGYWKALAKLMELGGHPEAAAVRAEMRRDLARDERPPADSTVADWMAGRTIPRQSSDLNLLLSALQRIATSRQRPATPRFPSHQEWHNMAKQAREARRRGDFEPDAHTSGSPLAPDAQRLWRSDVTESPAWKLLSPDDRERTQKLQHEAAEVADRLAELYASARHALSDNPWHDANLARRIARRTNQLVHLLWRDTKGLLTPGEAALIALLPFIHHVHRSRTSADLSHVAPTDFGRQVSGSPERQMYEVLLHGHERLVRRAELGHLKDRRNGRREIGWWLFDQWARRQPGRLRELLSDLGADPTGLGVVLDPELLSRLLASVHASPKELFDAARVEHLRADVFQLDFDGRDFQSVRERLVGPLFAVAHNMAIEVTHLSSVIVRHVGIPDPLHPARLFTTLDTASWQPRGDGLGLKAGCGHPAVVAALTDHTHQLESLLRGIRHTADPALSTLPAYTRADEVRELDDQGHAVPVDGVIRFKLDEERVQELLMGENLYRDRSLAIRELYQNALDACRYRRARTQARDNFGSYEGRIEFVQGFDEEEGRHYLECRDNGVGMDEVTLSEVFAQAGVRFTDLPRYQEEREEWRTRGITIHPNSRFGIGVLSYFMLADEVRVTTCHMDGANGRLRELTVLISGPGHYFRVRPTGRPGTIGTTVRLYLRDDDRAPSCVSELRRLLGIAEFTTTAVHGTQSAEWKPGVLLRRRGQELRSHSLEADGELLPTPGDPGLVDGQVVWCERGGGVLVDGILTEPRVREGVLADPQNVRRLRGVVVNLVGDSRPKRLSVDRTEILDADVCTTVERLIRDALPVLIQSGSHLLSSRWLAEVAEQSPRLADIVTETAGAAGCYLELNGWLSSVAVAGFFPPDVKLVSDLSGDQGRGADLDRMPNSKVQGDPDGPTLLWRLLAQRPNTDLTALSRLVPELDQVTGVLPALPSDVLLRTDSALISLKARSWALDGYGREQLATPGHALTLAQLCGMSYTDVVARMRRLRMPAPPSPDGEPAVDALNFALLGKTLRLADSGTGFLHWRSTYEAVPPGHLVSAHFELDISVSEAAQRMRSFGFTVPDLEPLADTPDDRTLRLLCRELDGKYWLDISSPVPPGHLVSAYFTLGMGIHEAAQWLRAYGYTVPDLAPQVNNPDNHTQQLLSKGLLGSGWLSTDDPVPASHVLDVAFARNRPASDVAEELRSYGFRFIREPDFGWPTLDLLNKGRQYGWQAYHWTELDDEGSVPPGLLVELSANLGTPLHEIAQWIRELGLRPPETLPERAEAVDAVILGGRSGFWPRPGRPVSVSFVAEIALRTELPPPTVVSRLRAYGVVPPATMFPERAEPDDEVILRHHWKLAPLSPDQPVPMRHVMQVSERLRTSPRRVMLRLAQYGLTTAPDQAPDIAGKFDNELVRMEYEAIGGLGHRDYGADIDIDTLLPWDKPVPLYHLVCVAARLRMDTHEVTERLSAYGFRLPDIRPDQLDDVDHYLCLGGREGMPHPRLTLRDPIRDFLRIARSTQLPPDELLERLTRLGVDLQRVADAVRAALPKVPGLVMKPEAEAPPAQ</sequence>
<keyword evidence="5" id="KW-1185">Reference proteome</keyword>
<feature type="domain" description="iHD-CE" evidence="2">
    <location>
        <begin position="125"/>
        <end position="467"/>
    </location>
</feature>
<dbReference type="PRINTS" id="PR00775">
    <property type="entry name" value="HEATSHOCK90"/>
</dbReference>
<dbReference type="EMBL" id="MCGQ01000008">
    <property type="protein sequence ID" value="OXY97568.1"/>
    <property type="molecule type" value="Genomic_DNA"/>
</dbReference>
<organism evidence="4 5">
    <name type="scientific">Streptomyces diastatochromogenes</name>
    <dbReference type="NCBI Taxonomy" id="42236"/>
    <lineage>
        <taxon>Bacteria</taxon>
        <taxon>Bacillati</taxon>
        <taxon>Actinomycetota</taxon>
        <taxon>Actinomycetes</taxon>
        <taxon>Kitasatosporales</taxon>
        <taxon>Streptomycetaceae</taxon>
        <taxon>Streptomyces</taxon>
    </lineage>
</organism>
<evidence type="ECO:0000259" key="2">
    <source>
        <dbReference type="Pfam" id="PF24401"/>
    </source>
</evidence>
<feature type="domain" description="wHTH-Hsp90 Na associated" evidence="3">
    <location>
        <begin position="1144"/>
        <end position="1196"/>
    </location>
</feature>
<dbReference type="InterPro" id="IPR020575">
    <property type="entry name" value="Hsp90_N"/>
</dbReference>
<gene>
    <name evidence="4" type="ORF">BEK98_08400</name>
</gene>
<dbReference type="Gene3D" id="3.30.565.10">
    <property type="entry name" value="Histidine kinase-like ATPase, C-terminal domain"/>
    <property type="match status" value="1"/>
</dbReference>
<dbReference type="InterPro" id="IPR056506">
    <property type="entry name" value="iHD-CE"/>
</dbReference>
<evidence type="ECO:0000313" key="4">
    <source>
        <dbReference type="EMBL" id="OXY97568.1"/>
    </source>
</evidence>
<dbReference type="InterPro" id="IPR056507">
    <property type="entry name" value="wHTH-HSP90_Na-assoc"/>
</dbReference>
<feature type="compositionally biased region" description="Basic and acidic residues" evidence="1">
    <location>
        <begin position="100"/>
        <end position="110"/>
    </location>
</feature>
<dbReference type="RefSeq" id="WP_094215802.1">
    <property type="nucleotide sequence ID" value="NZ_MCGQ01000008.1"/>
</dbReference>
<comment type="caution">
    <text evidence="4">The sequence shown here is derived from an EMBL/GenBank/DDBJ whole genome shotgun (WGS) entry which is preliminary data.</text>
</comment>
<name>A0A233SPI5_STRDA</name>
<dbReference type="SUPFAM" id="SSF55874">
    <property type="entry name" value="ATPase domain of HSP90 chaperone/DNA topoisomerase II/histidine kinase"/>
    <property type="match status" value="1"/>
</dbReference>
<evidence type="ECO:0000256" key="1">
    <source>
        <dbReference type="SAM" id="MobiDB-lite"/>
    </source>
</evidence>
<dbReference type="Pfam" id="PF24401">
    <property type="entry name" value="iHD-CE"/>
    <property type="match status" value="1"/>
</dbReference>
<feature type="domain" description="wHTH-Hsp90 Na associated" evidence="3">
    <location>
        <begin position="1280"/>
        <end position="1321"/>
    </location>
</feature>
<feature type="domain" description="wHTH-Hsp90 Na associated" evidence="3">
    <location>
        <begin position="1031"/>
        <end position="1068"/>
    </location>
</feature>
<evidence type="ECO:0000313" key="5">
    <source>
        <dbReference type="Proteomes" id="UP000215483"/>
    </source>
</evidence>
<feature type="domain" description="wHTH-Hsp90 Na associated" evidence="3">
    <location>
        <begin position="1079"/>
        <end position="1132"/>
    </location>
</feature>
<evidence type="ECO:0000259" key="3">
    <source>
        <dbReference type="Pfam" id="PF24410"/>
    </source>
</evidence>
<dbReference type="InterPro" id="IPR036890">
    <property type="entry name" value="HATPase_C_sf"/>
</dbReference>
<accession>A0A233SPI5</accession>
<evidence type="ECO:0008006" key="6">
    <source>
        <dbReference type="Google" id="ProtNLM"/>
    </source>
</evidence>
<dbReference type="Proteomes" id="UP000215483">
    <property type="component" value="Unassembled WGS sequence"/>
</dbReference>
<reference evidence="4 5" key="1">
    <citation type="submission" date="2016-07" db="EMBL/GenBank/DDBJ databases">
        <title>Draft genome of Streptomyces diastatochromogenes.</title>
        <authorList>
            <person name="Podduturi R."/>
            <person name="Lukassen M.B."/>
            <person name="Clausen N."/>
            <person name="Nielsen J.L."/>
            <person name="Jorgensen N.O."/>
        </authorList>
    </citation>
    <scope>NUCLEOTIDE SEQUENCE [LARGE SCALE GENOMIC DNA]</scope>
    <source>
        <strain evidence="4 5">DSM 40608</strain>
    </source>
</reference>
<dbReference type="OrthoDB" id="9802640at2"/>
<dbReference type="Pfam" id="PF24410">
    <property type="entry name" value="wHTH-HSP90_Na-assoc"/>
    <property type="match status" value="6"/>
</dbReference>
<feature type="region of interest" description="Disordered" evidence="1">
    <location>
        <begin position="100"/>
        <end position="119"/>
    </location>
</feature>
<feature type="domain" description="wHTH-Hsp90 Na associated" evidence="3">
    <location>
        <begin position="1333"/>
        <end position="1384"/>
    </location>
</feature>
<protein>
    <recommendedName>
        <fullName evidence="6">ATP-binding protein</fullName>
    </recommendedName>
</protein>